<dbReference type="Proteomes" id="UP000284022">
    <property type="component" value="Unassembled WGS sequence"/>
</dbReference>
<dbReference type="AlphaFoldDB" id="A0A412SPP8"/>
<dbReference type="EMBL" id="QRXV01000008">
    <property type="protein sequence ID" value="RGU39627.1"/>
    <property type="molecule type" value="Genomic_DNA"/>
</dbReference>
<name>A0A412SPP8_BACUN</name>
<evidence type="ECO:0000313" key="2">
    <source>
        <dbReference type="EMBL" id="RGU39627.1"/>
    </source>
</evidence>
<proteinExistence type="predicted"/>
<gene>
    <name evidence="2" type="ORF">DWW83_09905</name>
</gene>
<dbReference type="Pfam" id="PF16306">
    <property type="entry name" value="DUF4948"/>
    <property type="match status" value="1"/>
</dbReference>
<protein>
    <submittedName>
        <fullName evidence="2">DUF4948 domain-containing protein</fullName>
    </submittedName>
</protein>
<feature type="chain" id="PRO_5019001011" evidence="1">
    <location>
        <begin position="18"/>
        <end position="202"/>
    </location>
</feature>
<dbReference type="RefSeq" id="WP_117543909.1">
    <property type="nucleotide sequence ID" value="NZ_QRXV01000008.1"/>
</dbReference>
<feature type="signal peptide" evidence="1">
    <location>
        <begin position="1"/>
        <end position="17"/>
    </location>
</feature>
<dbReference type="InterPro" id="IPR032541">
    <property type="entry name" value="DUF4948"/>
</dbReference>
<comment type="caution">
    <text evidence="2">The sequence shown here is derived from an EMBL/GenBank/DDBJ whole genome shotgun (WGS) entry which is preliminary data.</text>
</comment>
<sequence>MRTPAIILLLASLFAVSCGEPPMPPSDEEMIRHFATHEAAFRKVYGLISEGTEGSYHYPPSRPDTADSVSLRIFEEIHGTPYEPFELHGEDSLYLHGLSPSAQTQLDSLLGVTGCDLIHFDRRKRGETDSVSLRLTMVYYSHGIVDAGTSKCFVYDPRLGSRRNIRITEHGDLNEIYRRTYNDTTLYKPVKAGWYIELDHSR</sequence>
<evidence type="ECO:0000256" key="1">
    <source>
        <dbReference type="SAM" id="SignalP"/>
    </source>
</evidence>
<evidence type="ECO:0000313" key="3">
    <source>
        <dbReference type="Proteomes" id="UP000284022"/>
    </source>
</evidence>
<dbReference type="PROSITE" id="PS51257">
    <property type="entry name" value="PROKAR_LIPOPROTEIN"/>
    <property type="match status" value="1"/>
</dbReference>
<organism evidence="2 3">
    <name type="scientific">Bacteroides uniformis</name>
    <dbReference type="NCBI Taxonomy" id="820"/>
    <lineage>
        <taxon>Bacteria</taxon>
        <taxon>Pseudomonadati</taxon>
        <taxon>Bacteroidota</taxon>
        <taxon>Bacteroidia</taxon>
        <taxon>Bacteroidales</taxon>
        <taxon>Bacteroidaceae</taxon>
        <taxon>Bacteroides</taxon>
    </lineage>
</organism>
<reference evidence="2 3" key="1">
    <citation type="submission" date="2018-08" db="EMBL/GenBank/DDBJ databases">
        <title>A genome reference for cultivated species of the human gut microbiota.</title>
        <authorList>
            <person name="Zou Y."/>
            <person name="Xue W."/>
            <person name="Luo G."/>
        </authorList>
    </citation>
    <scope>NUCLEOTIDE SEQUENCE [LARGE SCALE GENOMIC DNA]</scope>
    <source>
        <strain evidence="2 3">AF17-20</strain>
    </source>
</reference>
<keyword evidence="1" id="KW-0732">Signal</keyword>
<accession>A0A412SPP8</accession>